<evidence type="ECO:0000256" key="4">
    <source>
        <dbReference type="ARBA" id="ARBA00022801"/>
    </source>
</evidence>
<evidence type="ECO:0000256" key="5">
    <source>
        <dbReference type="ARBA" id="ARBA00022806"/>
    </source>
</evidence>
<dbReference type="InterPro" id="IPR032284">
    <property type="entry name" value="RecQ_Zn-bd"/>
</dbReference>
<dbReference type="WBParaSite" id="EVEC_0000386601-mRNA-1">
    <property type="protein sequence ID" value="EVEC_0000386601-mRNA-1"/>
    <property type="gene ID" value="EVEC_0000386601"/>
</dbReference>
<dbReference type="Pfam" id="PF00271">
    <property type="entry name" value="Helicase_C"/>
    <property type="match status" value="1"/>
</dbReference>
<protein>
    <recommendedName>
        <fullName evidence="12">ATP-dependent DNA helicase</fullName>
        <ecNumber evidence="12">5.6.2.4</ecNumber>
    </recommendedName>
</protein>
<dbReference type="FunFam" id="3.40.50.300:FF:000296">
    <property type="entry name" value="ATP-dependent DNA helicase RecQ"/>
    <property type="match status" value="1"/>
</dbReference>
<evidence type="ECO:0000256" key="3">
    <source>
        <dbReference type="ARBA" id="ARBA00022741"/>
    </source>
</evidence>
<keyword evidence="9 12" id="KW-0539">Nucleus</keyword>
<dbReference type="InterPro" id="IPR011545">
    <property type="entry name" value="DEAD/DEAH_box_helicase_dom"/>
</dbReference>
<dbReference type="Gene3D" id="3.40.50.300">
    <property type="entry name" value="P-loop containing nucleotide triphosphate hydrolases"/>
    <property type="match status" value="2"/>
</dbReference>
<dbReference type="GO" id="GO:0003677">
    <property type="term" value="F:DNA binding"/>
    <property type="evidence" value="ECO:0007669"/>
    <property type="project" value="UniProtKB-KW"/>
</dbReference>
<accession>A0A0N4V1N2</accession>
<evidence type="ECO:0000313" key="17">
    <source>
        <dbReference type="Proteomes" id="UP000274131"/>
    </source>
</evidence>
<dbReference type="GO" id="GO:0016787">
    <property type="term" value="F:hydrolase activity"/>
    <property type="evidence" value="ECO:0007669"/>
    <property type="project" value="UniProtKB-KW"/>
</dbReference>
<dbReference type="AlphaFoldDB" id="A0A0N4V1N2"/>
<dbReference type="GO" id="GO:0043138">
    <property type="term" value="F:3'-5' DNA helicase activity"/>
    <property type="evidence" value="ECO:0007669"/>
    <property type="project" value="UniProtKB-EC"/>
</dbReference>
<name>A0A0N4V1N2_ENTVE</name>
<keyword evidence="7" id="KW-0238">DNA-binding</keyword>
<dbReference type="Pfam" id="PF00570">
    <property type="entry name" value="HRDC"/>
    <property type="match status" value="1"/>
</dbReference>
<dbReference type="InterPro" id="IPR014001">
    <property type="entry name" value="Helicase_ATP-bd"/>
</dbReference>
<dbReference type="STRING" id="51028.A0A0N4V1N2"/>
<dbReference type="PANTHER" id="PTHR13710:SF153">
    <property type="entry name" value="RECQ-LIKE DNA HELICASE BLM"/>
    <property type="match status" value="1"/>
</dbReference>
<dbReference type="Gene3D" id="1.10.10.10">
    <property type="entry name" value="Winged helix-like DNA-binding domain superfamily/Winged helix DNA-binding domain"/>
    <property type="match status" value="1"/>
</dbReference>
<keyword evidence="3 12" id="KW-0547">Nucleotide-binding</keyword>
<sequence length="711" mass="80615">MHGQFRGFLCDDSEDFSDEVKLLGAERCRELYDILKNKFGFNHFRHRQKMAIVASLLGYDCFILMPTGAGKSLCYQLSAVLSPGVTVVISPLRSLIEDQRMKMKQLEINCCALTSDLSQAETNRIYAQLSETNMQVKLLYVTPEKISASERLNSVFRSLHRRGLLSRFVIDEAHCVSQWGHDFRPDYIKLQVLRWFYPLVPIMALTATATPKIVTDTRISLSMTKSKLFISSFVRTNLMYTVVKNEPKMLKELIRRVKSWYPPKSGIFYCLSRFLKDCEAVAKLLVQEGVAADVYHAGLTDKKRLEVQTKWMNNEIYVICATIAFGMGIDKPDVRFVVHTSMPKSIEGYYQETGRAGRDGLDSYCWLMYSYKDSIRLRKLLDGKHLTAGVLKMHITSILQMLAYCENVSVCRRKLLVEHFGEVYDAEACRTSRTPCDVCLQQKANKVPTCSTSMLKMRNVTTKRLADLYRGDNTKKTQEAASKCGRSCSALRGRGVGMTEADALRFMHKLVVEEFIEEKLYRLANIDTIISYVEVTQKGKDFVSGKSRCRVNQCIFTKLYFSKNRVEDTVQLQMAAVSEAQCLEGFNSHLVIIFKGVEQIAAVMPRTNSDLLEIEGMTKRKVERYGPKIMGVLKSYWTEVDCNFFDILANCGGSLTVDRQDSAGVVCLSNSSRSHNYAYYKRGRGSLRGGTKKGGSSRAKKTANSMLFPSF</sequence>
<reference evidence="18" key="1">
    <citation type="submission" date="2016-04" db="UniProtKB">
        <authorList>
            <consortium name="WormBaseParasite"/>
        </authorList>
    </citation>
    <scope>IDENTIFICATION</scope>
</reference>
<reference evidence="16 17" key="2">
    <citation type="submission" date="2018-10" db="EMBL/GenBank/DDBJ databases">
        <authorList>
            <consortium name="Pathogen Informatics"/>
        </authorList>
    </citation>
    <scope>NUCLEOTIDE SEQUENCE [LARGE SCALE GENOMIC DNA]</scope>
</reference>
<dbReference type="Pfam" id="PF00270">
    <property type="entry name" value="DEAD"/>
    <property type="match status" value="1"/>
</dbReference>
<dbReference type="NCBIfam" id="TIGR00614">
    <property type="entry name" value="recQ_fam"/>
    <property type="match status" value="1"/>
</dbReference>
<dbReference type="SMART" id="SM00487">
    <property type="entry name" value="DEXDc"/>
    <property type="match status" value="1"/>
</dbReference>
<dbReference type="Proteomes" id="UP000274131">
    <property type="component" value="Unassembled WGS sequence"/>
</dbReference>
<proteinExistence type="inferred from homology"/>
<evidence type="ECO:0000256" key="1">
    <source>
        <dbReference type="ARBA" id="ARBA00004123"/>
    </source>
</evidence>
<evidence type="ECO:0000259" key="15">
    <source>
        <dbReference type="PROSITE" id="PS51194"/>
    </source>
</evidence>
<evidence type="ECO:0000256" key="12">
    <source>
        <dbReference type="RuleBase" id="RU364117"/>
    </source>
</evidence>
<dbReference type="InterPro" id="IPR002464">
    <property type="entry name" value="DNA/RNA_helicase_DEAH_CS"/>
</dbReference>
<dbReference type="GO" id="GO:0000724">
    <property type="term" value="P:double-strand break repair via homologous recombination"/>
    <property type="evidence" value="ECO:0007669"/>
    <property type="project" value="TreeGrafter"/>
</dbReference>
<evidence type="ECO:0000256" key="7">
    <source>
        <dbReference type="ARBA" id="ARBA00023125"/>
    </source>
</evidence>
<comment type="subcellular location">
    <subcellularLocation>
        <location evidence="1 12">Nucleus</location>
    </subcellularLocation>
</comment>
<dbReference type="PANTHER" id="PTHR13710">
    <property type="entry name" value="DNA HELICASE RECQ FAMILY MEMBER"/>
    <property type="match status" value="1"/>
</dbReference>
<evidence type="ECO:0000256" key="2">
    <source>
        <dbReference type="ARBA" id="ARBA00005446"/>
    </source>
</evidence>
<dbReference type="GO" id="GO:0007131">
    <property type="term" value="P:reciprocal meiotic recombination"/>
    <property type="evidence" value="ECO:0007669"/>
    <property type="project" value="UniProtKB-ARBA"/>
</dbReference>
<dbReference type="InterPro" id="IPR002121">
    <property type="entry name" value="HRDC_dom"/>
</dbReference>
<dbReference type="InterPro" id="IPR027417">
    <property type="entry name" value="P-loop_NTPase"/>
</dbReference>
<dbReference type="EC" id="5.6.2.4" evidence="12"/>
<keyword evidence="8" id="KW-0413">Isomerase</keyword>
<feature type="domain" description="HRDC" evidence="13">
    <location>
        <begin position="562"/>
        <end position="643"/>
    </location>
</feature>
<dbReference type="FunFam" id="3.40.50.300:FF:000340">
    <property type="entry name" value="Bloom syndrome, RecQ helicase"/>
    <property type="match status" value="1"/>
</dbReference>
<dbReference type="InterPro" id="IPR036388">
    <property type="entry name" value="WH-like_DNA-bd_sf"/>
</dbReference>
<dbReference type="InterPro" id="IPR044876">
    <property type="entry name" value="HRDC_dom_sf"/>
</dbReference>
<keyword evidence="17" id="KW-1185">Reference proteome</keyword>
<comment type="catalytic activity">
    <reaction evidence="11 12">
        <text>ATP + H2O = ADP + phosphate + H(+)</text>
        <dbReference type="Rhea" id="RHEA:13065"/>
        <dbReference type="ChEBI" id="CHEBI:15377"/>
        <dbReference type="ChEBI" id="CHEBI:15378"/>
        <dbReference type="ChEBI" id="CHEBI:30616"/>
        <dbReference type="ChEBI" id="CHEBI:43474"/>
        <dbReference type="ChEBI" id="CHEBI:456216"/>
    </reaction>
</comment>
<dbReference type="GO" id="GO:0005524">
    <property type="term" value="F:ATP binding"/>
    <property type="evidence" value="ECO:0007669"/>
    <property type="project" value="UniProtKB-KW"/>
</dbReference>
<dbReference type="SMART" id="SM00490">
    <property type="entry name" value="HELICc"/>
    <property type="match status" value="1"/>
</dbReference>
<dbReference type="Pfam" id="PF16124">
    <property type="entry name" value="RecQ_Zn_bind"/>
    <property type="match status" value="1"/>
</dbReference>
<evidence type="ECO:0000256" key="9">
    <source>
        <dbReference type="ARBA" id="ARBA00023242"/>
    </source>
</evidence>
<dbReference type="PROSITE" id="PS00690">
    <property type="entry name" value="DEAH_ATP_HELICASE"/>
    <property type="match status" value="1"/>
</dbReference>
<dbReference type="InterPro" id="IPR001650">
    <property type="entry name" value="Helicase_C-like"/>
</dbReference>
<evidence type="ECO:0000256" key="6">
    <source>
        <dbReference type="ARBA" id="ARBA00022840"/>
    </source>
</evidence>
<dbReference type="GO" id="GO:0005694">
    <property type="term" value="C:chromosome"/>
    <property type="evidence" value="ECO:0007669"/>
    <property type="project" value="TreeGrafter"/>
</dbReference>
<evidence type="ECO:0000256" key="11">
    <source>
        <dbReference type="ARBA" id="ARBA00049360"/>
    </source>
</evidence>
<dbReference type="PROSITE" id="PS51194">
    <property type="entry name" value="HELICASE_CTER"/>
    <property type="match status" value="1"/>
</dbReference>
<feature type="domain" description="Helicase C-terminal" evidence="15">
    <location>
        <begin position="249"/>
        <end position="399"/>
    </location>
</feature>
<organism evidence="18">
    <name type="scientific">Enterobius vermicularis</name>
    <name type="common">Human pinworm</name>
    <dbReference type="NCBI Taxonomy" id="51028"/>
    <lineage>
        <taxon>Eukaryota</taxon>
        <taxon>Metazoa</taxon>
        <taxon>Ecdysozoa</taxon>
        <taxon>Nematoda</taxon>
        <taxon>Chromadorea</taxon>
        <taxon>Rhabditida</taxon>
        <taxon>Spirurina</taxon>
        <taxon>Oxyuridomorpha</taxon>
        <taxon>Oxyuroidea</taxon>
        <taxon>Oxyuridae</taxon>
        <taxon>Enterobius</taxon>
    </lineage>
</organism>
<keyword evidence="4 12" id="KW-0378">Hydrolase</keyword>
<dbReference type="EMBL" id="UXUI01007627">
    <property type="protein sequence ID" value="VDD88431.1"/>
    <property type="molecule type" value="Genomic_DNA"/>
</dbReference>
<dbReference type="InterPro" id="IPR004589">
    <property type="entry name" value="DNA_helicase_ATP-dep_RecQ"/>
</dbReference>
<gene>
    <name evidence="16" type="ORF">EVEC_LOCUS3574</name>
</gene>
<keyword evidence="5 12" id="KW-0347">Helicase</keyword>
<comment type="similarity">
    <text evidence="2 12">Belongs to the helicase family. RecQ subfamily.</text>
</comment>
<keyword evidence="6 12" id="KW-0067">ATP-binding</keyword>
<dbReference type="PROSITE" id="PS50967">
    <property type="entry name" value="HRDC"/>
    <property type="match status" value="1"/>
</dbReference>
<dbReference type="SUPFAM" id="SSF47819">
    <property type="entry name" value="HRDC-like"/>
    <property type="match status" value="1"/>
</dbReference>
<feature type="domain" description="Helicase ATP-binding" evidence="14">
    <location>
        <begin position="52"/>
        <end position="227"/>
    </location>
</feature>
<evidence type="ECO:0000313" key="18">
    <source>
        <dbReference type="WBParaSite" id="EVEC_0000386601-mRNA-1"/>
    </source>
</evidence>
<evidence type="ECO:0000259" key="14">
    <source>
        <dbReference type="PROSITE" id="PS51192"/>
    </source>
</evidence>
<evidence type="ECO:0000256" key="10">
    <source>
        <dbReference type="ARBA" id="ARBA00034617"/>
    </source>
</evidence>
<dbReference type="GO" id="GO:0005634">
    <property type="term" value="C:nucleus"/>
    <property type="evidence" value="ECO:0007669"/>
    <property type="project" value="UniProtKB-SubCell"/>
</dbReference>
<evidence type="ECO:0000256" key="8">
    <source>
        <dbReference type="ARBA" id="ARBA00023235"/>
    </source>
</evidence>
<dbReference type="SUPFAM" id="SSF52540">
    <property type="entry name" value="P-loop containing nucleoside triphosphate hydrolases"/>
    <property type="match status" value="1"/>
</dbReference>
<dbReference type="GO" id="GO:0009378">
    <property type="term" value="F:four-way junction helicase activity"/>
    <property type="evidence" value="ECO:0007669"/>
    <property type="project" value="TreeGrafter"/>
</dbReference>
<dbReference type="CDD" id="cd18794">
    <property type="entry name" value="SF2_C_RecQ"/>
    <property type="match status" value="1"/>
</dbReference>
<evidence type="ECO:0000313" key="16">
    <source>
        <dbReference type="EMBL" id="VDD88431.1"/>
    </source>
</evidence>
<dbReference type="InterPro" id="IPR010997">
    <property type="entry name" value="HRDC-like_sf"/>
</dbReference>
<dbReference type="OrthoDB" id="10261556at2759"/>
<evidence type="ECO:0000259" key="13">
    <source>
        <dbReference type="PROSITE" id="PS50967"/>
    </source>
</evidence>
<dbReference type="PROSITE" id="PS51192">
    <property type="entry name" value="HELICASE_ATP_BIND_1"/>
    <property type="match status" value="1"/>
</dbReference>
<dbReference type="GO" id="GO:0005737">
    <property type="term" value="C:cytoplasm"/>
    <property type="evidence" value="ECO:0007669"/>
    <property type="project" value="TreeGrafter"/>
</dbReference>
<dbReference type="Gene3D" id="1.10.150.80">
    <property type="entry name" value="HRDC domain"/>
    <property type="match status" value="1"/>
</dbReference>
<comment type="catalytic activity">
    <reaction evidence="10 12">
        <text>Couples ATP hydrolysis with the unwinding of duplex DNA by translocating in the 3'-5' direction.</text>
        <dbReference type="EC" id="5.6.2.4"/>
    </reaction>
</comment>